<keyword evidence="2" id="KW-1185">Reference proteome</keyword>
<name>A0A9P5NGP7_GYMJU</name>
<protein>
    <submittedName>
        <fullName evidence="1">Uncharacterized protein</fullName>
    </submittedName>
</protein>
<sequence>MPANRRIRCVLVCVPRSQAPVLQSLMGFYQNQCLLADSRELEDIHYLIVAVIQLIQVEALQCNYQEDEQRTRITVKEKVH</sequence>
<reference evidence="1" key="1">
    <citation type="submission" date="2020-11" db="EMBL/GenBank/DDBJ databases">
        <authorList>
            <consortium name="DOE Joint Genome Institute"/>
            <person name="Ahrendt S."/>
            <person name="Riley R."/>
            <person name="Andreopoulos W."/>
            <person name="LaButti K."/>
            <person name="Pangilinan J."/>
            <person name="Ruiz-duenas F.J."/>
            <person name="Barrasa J.M."/>
            <person name="Sanchez-Garcia M."/>
            <person name="Camarero S."/>
            <person name="Miyauchi S."/>
            <person name="Serrano A."/>
            <person name="Linde D."/>
            <person name="Babiker R."/>
            <person name="Drula E."/>
            <person name="Ayuso-Fernandez I."/>
            <person name="Pacheco R."/>
            <person name="Padilla G."/>
            <person name="Ferreira P."/>
            <person name="Barriuso J."/>
            <person name="Kellner H."/>
            <person name="Castanera R."/>
            <person name="Alfaro M."/>
            <person name="Ramirez L."/>
            <person name="Pisabarro A.G."/>
            <person name="Kuo A."/>
            <person name="Tritt A."/>
            <person name="Lipzen A."/>
            <person name="He G."/>
            <person name="Yan M."/>
            <person name="Ng V."/>
            <person name="Cullen D."/>
            <person name="Martin F."/>
            <person name="Rosso M.-N."/>
            <person name="Henrissat B."/>
            <person name="Hibbett D."/>
            <person name="Martinez A.T."/>
            <person name="Grigoriev I.V."/>
        </authorList>
    </citation>
    <scope>NUCLEOTIDE SEQUENCE</scope>
    <source>
        <strain evidence="1">AH 44721</strain>
    </source>
</reference>
<proteinExistence type="predicted"/>
<evidence type="ECO:0000313" key="1">
    <source>
        <dbReference type="EMBL" id="KAF8883894.1"/>
    </source>
</evidence>
<accession>A0A9P5NGP7</accession>
<evidence type="ECO:0000313" key="2">
    <source>
        <dbReference type="Proteomes" id="UP000724874"/>
    </source>
</evidence>
<dbReference type="AlphaFoldDB" id="A0A9P5NGP7"/>
<dbReference type="EMBL" id="JADNYJ010000112">
    <property type="protein sequence ID" value="KAF8883894.1"/>
    <property type="molecule type" value="Genomic_DNA"/>
</dbReference>
<comment type="caution">
    <text evidence="1">The sequence shown here is derived from an EMBL/GenBank/DDBJ whole genome shotgun (WGS) entry which is preliminary data.</text>
</comment>
<organism evidence="1 2">
    <name type="scientific">Gymnopilus junonius</name>
    <name type="common">Spectacular rustgill mushroom</name>
    <name type="synonym">Gymnopilus spectabilis subsp. junonius</name>
    <dbReference type="NCBI Taxonomy" id="109634"/>
    <lineage>
        <taxon>Eukaryota</taxon>
        <taxon>Fungi</taxon>
        <taxon>Dikarya</taxon>
        <taxon>Basidiomycota</taxon>
        <taxon>Agaricomycotina</taxon>
        <taxon>Agaricomycetes</taxon>
        <taxon>Agaricomycetidae</taxon>
        <taxon>Agaricales</taxon>
        <taxon>Agaricineae</taxon>
        <taxon>Hymenogastraceae</taxon>
        <taxon>Gymnopilus</taxon>
    </lineage>
</organism>
<gene>
    <name evidence="1" type="ORF">CPB84DRAFT_179767</name>
</gene>
<dbReference type="Proteomes" id="UP000724874">
    <property type="component" value="Unassembled WGS sequence"/>
</dbReference>